<dbReference type="InterPro" id="IPR036339">
    <property type="entry name" value="PUB-like_dom_sf"/>
</dbReference>
<dbReference type="InterPro" id="IPR018997">
    <property type="entry name" value="PUB_domain"/>
</dbReference>
<dbReference type="GO" id="GO:0061630">
    <property type="term" value="F:ubiquitin protein ligase activity"/>
    <property type="evidence" value="ECO:0007669"/>
    <property type="project" value="TreeGrafter"/>
</dbReference>
<feature type="region of interest" description="Disordered" evidence="1">
    <location>
        <begin position="140"/>
        <end position="175"/>
    </location>
</feature>
<proteinExistence type="predicted"/>
<keyword evidence="5" id="KW-1185">Reference proteome</keyword>
<evidence type="ECO:0000313" key="4">
    <source>
        <dbReference type="Ensembl" id="ENSCMIP00000006283.1"/>
    </source>
</evidence>
<dbReference type="PANTHER" id="PTHR16004:SF2">
    <property type="entry name" value="E3 UBIQUITIN-PROTEIN LIGASE LUBEL"/>
    <property type="match status" value="1"/>
</dbReference>
<organism evidence="4 5">
    <name type="scientific">Callorhinchus milii</name>
    <name type="common">Ghost shark</name>
    <dbReference type="NCBI Taxonomy" id="7868"/>
    <lineage>
        <taxon>Eukaryota</taxon>
        <taxon>Metazoa</taxon>
        <taxon>Chordata</taxon>
        <taxon>Craniata</taxon>
        <taxon>Vertebrata</taxon>
        <taxon>Chondrichthyes</taxon>
        <taxon>Holocephali</taxon>
        <taxon>Chimaeriformes</taxon>
        <taxon>Callorhinchidae</taxon>
        <taxon>Callorhinchus</taxon>
    </lineage>
</organism>
<evidence type="ECO:0000259" key="3">
    <source>
        <dbReference type="Pfam" id="PF09409"/>
    </source>
</evidence>
<dbReference type="GeneTree" id="ENSGT00970000198242"/>
<feature type="domain" description="PUB" evidence="3">
    <location>
        <begin position="40"/>
        <end position="113"/>
    </location>
</feature>
<reference evidence="4" key="4">
    <citation type="submission" date="2025-08" db="UniProtKB">
        <authorList>
            <consortium name="Ensembl"/>
        </authorList>
    </citation>
    <scope>IDENTIFICATION</scope>
</reference>
<feature type="signal peptide" evidence="2">
    <location>
        <begin position="1"/>
        <end position="32"/>
    </location>
</feature>
<accession>A0A4W3GQG7</accession>
<dbReference type="PANTHER" id="PTHR16004">
    <property type="entry name" value="RING FINGER PROTEIN 31-RELATED"/>
    <property type="match status" value="1"/>
</dbReference>
<dbReference type="STRING" id="7868.ENSCMIP00000006283"/>
<dbReference type="GO" id="GO:0097039">
    <property type="term" value="P:protein linear polyubiquitination"/>
    <property type="evidence" value="ECO:0007669"/>
    <property type="project" value="TreeGrafter"/>
</dbReference>
<keyword evidence="2" id="KW-0732">Signal</keyword>
<protein>
    <submittedName>
        <fullName evidence="4">E3 ubiquitin-protein ligase RNF31-like</fullName>
    </submittedName>
</protein>
<reference evidence="4" key="5">
    <citation type="submission" date="2025-09" db="UniProtKB">
        <authorList>
            <consortium name="Ensembl"/>
        </authorList>
    </citation>
    <scope>IDENTIFICATION</scope>
</reference>
<evidence type="ECO:0000256" key="2">
    <source>
        <dbReference type="SAM" id="SignalP"/>
    </source>
</evidence>
<dbReference type="Pfam" id="PF09409">
    <property type="entry name" value="PUB"/>
    <property type="match status" value="1"/>
</dbReference>
<dbReference type="SUPFAM" id="SSF143503">
    <property type="entry name" value="PUG domain-like"/>
    <property type="match status" value="1"/>
</dbReference>
<reference evidence="5" key="2">
    <citation type="journal article" date="2007" name="PLoS Biol.">
        <title>Survey sequencing and comparative analysis of the elephant shark (Callorhinchus milii) genome.</title>
        <authorList>
            <person name="Venkatesh B."/>
            <person name="Kirkness E.F."/>
            <person name="Loh Y.H."/>
            <person name="Halpern A.L."/>
            <person name="Lee A.P."/>
            <person name="Johnson J."/>
            <person name="Dandona N."/>
            <person name="Viswanathan L.D."/>
            <person name="Tay A."/>
            <person name="Venter J.C."/>
            <person name="Strausberg R.L."/>
            <person name="Brenner S."/>
        </authorList>
    </citation>
    <scope>NUCLEOTIDE SEQUENCE [LARGE SCALE GENOMIC DNA]</scope>
</reference>
<dbReference type="InParanoid" id="A0A4W3GQG7"/>
<dbReference type="GO" id="GO:0071797">
    <property type="term" value="C:LUBAC complex"/>
    <property type="evidence" value="ECO:0007669"/>
    <property type="project" value="InterPro"/>
</dbReference>
<dbReference type="Ensembl" id="ENSCMIT00000006492.1">
    <property type="protein sequence ID" value="ENSCMIP00000006283.1"/>
    <property type="gene ID" value="ENSCMIG00000003611.1"/>
</dbReference>
<evidence type="ECO:0000313" key="5">
    <source>
        <dbReference type="Proteomes" id="UP000314986"/>
    </source>
</evidence>
<evidence type="ECO:0000256" key="1">
    <source>
        <dbReference type="SAM" id="MobiDB-lite"/>
    </source>
</evidence>
<reference evidence="5" key="3">
    <citation type="journal article" date="2014" name="Nature">
        <title>Elephant shark genome provides unique insights into gnathostome evolution.</title>
        <authorList>
            <consortium name="International Elephant Shark Genome Sequencing Consortium"/>
            <person name="Venkatesh B."/>
            <person name="Lee A.P."/>
            <person name="Ravi V."/>
            <person name="Maurya A.K."/>
            <person name="Lian M.M."/>
            <person name="Swann J.B."/>
            <person name="Ohta Y."/>
            <person name="Flajnik M.F."/>
            <person name="Sutoh Y."/>
            <person name="Kasahara M."/>
            <person name="Hoon S."/>
            <person name="Gangu V."/>
            <person name="Roy S.W."/>
            <person name="Irimia M."/>
            <person name="Korzh V."/>
            <person name="Kondrychyn I."/>
            <person name="Lim Z.W."/>
            <person name="Tay B.H."/>
            <person name="Tohari S."/>
            <person name="Kong K.W."/>
            <person name="Ho S."/>
            <person name="Lorente-Galdos B."/>
            <person name="Quilez J."/>
            <person name="Marques-Bonet T."/>
            <person name="Raney B.J."/>
            <person name="Ingham P.W."/>
            <person name="Tay A."/>
            <person name="Hillier L.W."/>
            <person name="Minx P."/>
            <person name="Boehm T."/>
            <person name="Wilson R.K."/>
            <person name="Brenner S."/>
            <person name="Warren W.C."/>
        </authorList>
    </citation>
    <scope>NUCLEOTIDE SEQUENCE [LARGE SCALE GENOMIC DNA]</scope>
</reference>
<dbReference type="GO" id="GO:0036435">
    <property type="term" value="F:K48-linked polyubiquitin modification-dependent protein binding"/>
    <property type="evidence" value="ECO:0007669"/>
    <property type="project" value="TreeGrafter"/>
</dbReference>
<reference evidence="5" key="1">
    <citation type="journal article" date="2006" name="Science">
        <title>Ancient noncoding elements conserved in the human genome.</title>
        <authorList>
            <person name="Venkatesh B."/>
            <person name="Kirkness E.F."/>
            <person name="Loh Y.H."/>
            <person name="Halpern A.L."/>
            <person name="Lee A.P."/>
            <person name="Johnson J."/>
            <person name="Dandona N."/>
            <person name="Viswanathan L.D."/>
            <person name="Tay A."/>
            <person name="Venter J.C."/>
            <person name="Strausberg R.L."/>
            <person name="Brenner S."/>
        </authorList>
    </citation>
    <scope>NUCLEOTIDE SEQUENCE [LARGE SCALE GENOMIC DNA]</scope>
</reference>
<dbReference type="GO" id="GO:0070530">
    <property type="term" value="F:K63-linked polyubiquitin modification-dependent protein binding"/>
    <property type="evidence" value="ECO:0007669"/>
    <property type="project" value="TreeGrafter"/>
</dbReference>
<dbReference type="Gene3D" id="1.20.58.2190">
    <property type="match status" value="1"/>
</dbReference>
<dbReference type="AlphaFoldDB" id="A0A4W3GQG7"/>
<sequence>LSSLRARPRVCVCCVSLSLCVCVSHTPPLALPQNPTVGLNTIATAFNILEKYGRNLLNAVKPKFWRSVKFNNPVFKSTIHRIQGARHVLSLYGYTHTSQDGLSFPDEVKDVDRHQVASVLFEVSTFRMELGLLVKVRGGEREGGREGGRDRDRERGRGSVCERETETQREGRECV</sequence>
<feature type="chain" id="PRO_5021257891" evidence="2">
    <location>
        <begin position="33"/>
        <end position="175"/>
    </location>
</feature>
<dbReference type="GO" id="GO:1990450">
    <property type="term" value="F:linear polyubiquitin binding"/>
    <property type="evidence" value="ECO:0007669"/>
    <property type="project" value="TreeGrafter"/>
</dbReference>
<name>A0A4W3GQG7_CALMI</name>
<dbReference type="Proteomes" id="UP000314986">
    <property type="component" value="Unassembled WGS sequence"/>
</dbReference>
<dbReference type="InterPro" id="IPR026254">
    <property type="entry name" value="RNF31-like"/>
</dbReference>